<reference evidence="2 3" key="1">
    <citation type="journal article" date="2017" name="Int. J. Syst. Evol. Microbiol.">
        <title>Pseudokineococcus basanitobsidens sp. nov., isolated from volcanic rock.</title>
        <authorList>
            <person name="Lee D.W."/>
            <person name="Park M.Y."/>
            <person name="Kim J.J."/>
            <person name="Kim B.S."/>
        </authorList>
    </citation>
    <scope>NUCLEOTIDE SEQUENCE [LARGE SCALE GENOMIC DNA]</scope>
    <source>
        <strain evidence="2 3">DSM 103726</strain>
    </source>
</reference>
<accession>A0ABU8RHI6</accession>
<feature type="compositionally biased region" description="Low complexity" evidence="1">
    <location>
        <begin position="13"/>
        <end position="30"/>
    </location>
</feature>
<dbReference type="Pfam" id="PF11452">
    <property type="entry name" value="DUF3000"/>
    <property type="match status" value="1"/>
</dbReference>
<gene>
    <name evidence="2" type="ORF">WDZ17_04460</name>
</gene>
<proteinExistence type="predicted"/>
<evidence type="ECO:0000256" key="1">
    <source>
        <dbReference type="SAM" id="MobiDB-lite"/>
    </source>
</evidence>
<evidence type="ECO:0000313" key="3">
    <source>
        <dbReference type="Proteomes" id="UP001387100"/>
    </source>
</evidence>
<feature type="region of interest" description="Disordered" evidence="1">
    <location>
        <begin position="1"/>
        <end position="31"/>
    </location>
</feature>
<dbReference type="EMBL" id="JBBIAA010000003">
    <property type="protein sequence ID" value="MEJ5944546.1"/>
    <property type="molecule type" value="Genomic_DNA"/>
</dbReference>
<protein>
    <submittedName>
        <fullName evidence="2">DUF3000 domain-containing protein</fullName>
    </submittedName>
</protein>
<name>A0ABU8RHI6_9ACTN</name>
<dbReference type="Proteomes" id="UP001387100">
    <property type="component" value="Unassembled WGS sequence"/>
</dbReference>
<organism evidence="2 3">
    <name type="scientific">Pseudokineococcus basanitobsidens</name>
    <dbReference type="NCBI Taxonomy" id="1926649"/>
    <lineage>
        <taxon>Bacteria</taxon>
        <taxon>Bacillati</taxon>
        <taxon>Actinomycetota</taxon>
        <taxon>Actinomycetes</taxon>
        <taxon>Kineosporiales</taxon>
        <taxon>Kineosporiaceae</taxon>
        <taxon>Pseudokineococcus</taxon>
    </lineage>
</organism>
<comment type="caution">
    <text evidence="2">The sequence shown here is derived from an EMBL/GenBank/DDBJ whole genome shotgun (WGS) entry which is preliminary data.</text>
</comment>
<feature type="compositionally biased region" description="Gly residues" evidence="1">
    <location>
        <begin position="1"/>
        <end position="12"/>
    </location>
</feature>
<dbReference type="RefSeq" id="WP_339573932.1">
    <property type="nucleotide sequence ID" value="NZ_JBBIAA010000003.1"/>
</dbReference>
<evidence type="ECO:0000313" key="2">
    <source>
        <dbReference type="EMBL" id="MEJ5944546.1"/>
    </source>
</evidence>
<keyword evidence="3" id="KW-1185">Reference proteome</keyword>
<dbReference type="InterPro" id="IPR021555">
    <property type="entry name" value="DUF3000"/>
</dbReference>
<sequence length="214" mass="21989">MGTGGTTRGGRGAPRPGSAPGAPASSPTGSVEERLVAGLRAARTRPEVQLAEVPAPSRVAPFAVALSADVARPGDDEDLATGRFVLLHDPAGQEAWEGDLRVVTFARAELDPETGGDPLLGDVGWSWFLDALAEGGVEHAAAGGTVTRVLSDSYGSLAERPSGVELEVRASWSPLGGPDAVGDHLRAWADHLLCTVAGLPPLPEGVTALPRRTR</sequence>